<reference evidence="1" key="1">
    <citation type="submission" date="2017-12" db="EMBL/GenBank/DDBJ databases">
        <title>Genome sequencing and analysis.</title>
        <authorList>
            <person name="Huang Y.-T."/>
        </authorList>
    </citation>
    <scope>NUCLEOTIDE SEQUENCE</scope>
    <source>
        <strain evidence="1">VGH116</strain>
    </source>
</reference>
<comment type="caution">
    <text evidence="1">The sequence shown here is derived from an EMBL/GenBank/DDBJ whole genome shotgun (WGS) entry which is preliminary data.</text>
</comment>
<evidence type="ECO:0000313" key="2">
    <source>
        <dbReference type="Proteomes" id="UP000650477"/>
    </source>
</evidence>
<sequence>MKAEDYVRYLSICDYGCDDTEISEIAEKYNFFADGEDIIRIDEPENIEFNEVSLSVNSGKEK</sequence>
<accession>A0A8I0Q6H8</accession>
<organism evidence="1 2">
    <name type="scientific">Morganella morganii</name>
    <name type="common">Proteus morganii</name>
    <dbReference type="NCBI Taxonomy" id="582"/>
    <lineage>
        <taxon>Bacteria</taxon>
        <taxon>Pseudomonadati</taxon>
        <taxon>Pseudomonadota</taxon>
        <taxon>Gammaproteobacteria</taxon>
        <taxon>Enterobacterales</taxon>
        <taxon>Morganellaceae</taxon>
        <taxon>Morganella</taxon>
    </lineage>
</organism>
<dbReference type="Proteomes" id="UP000650477">
    <property type="component" value="Unassembled WGS sequence"/>
</dbReference>
<name>A0A8I0Q6H8_MORMO</name>
<evidence type="ECO:0000313" key="1">
    <source>
        <dbReference type="EMBL" id="MBE8614841.1"/>
    </source>
</evidence>
<dbReference type="EMBL" id="PKLF01000063">
    <property type="protein sequence ID" value="MBE8614841.1"/>
    <property type="molecule type" value="Genomic_DNA"/>
</dbReference>
<proteinExistence type="predicted"/>
<gene>
    <name evidence="1" type="ORF">CYG68_21215</name>
</gene>
<dbReference type="AlphaFoldDB" id="A0A8I0Q6H8"/>
<protein>
    <submittedName>
        <fullName evidence="1">Uncharacterized protein</fullName>
    </submittedName>
</protein>